<dbReference type="InterPro" id="IPR014941">
    <property type="entry name" value="FimB/Mfa2/Mfa3"/>
</dbReference>
<dbReference type="Proteomes" id="UP000436803">
    <property type="component" value="Unassembled WGS sequence"/>
</dbReference>
<dbReference type="AlphaFoldDB" id="A0A642KIT5"/>
<evidence type="ECO:0000256" key="1">
    <source>
        <dbReference type="ARBA" id="ARBA00004442"/>
    </source>
</evidence>
<proteinExistence type="inferred from homology"/>
<keyword evidence="4" id="KW-0472">Membrane</keyword>
<evidence type="ECO:0000256" key="5">
    <source>
        <dbReference type="ARBA" id="ARBA00023139"/>
    </source>
</evidence>
<comment type="caution">
    <text evidence="8">The sequence shown here is derived from an EMBL/GenBank/DDBJ whole genome shotgun (WGS) entry which is preliminary data.</text>
</comment>
<organism evidence="8 9">
    <name type="scientific">Bacteroides fragilis</name>
    <dbReference type="NCBI Taxonomy" id="817"/>
    <lineage>
        <taxon>Bacteria</taxon>
        <taxon>Pseudomonadati</taxon>
        <taxon>Bacteroidota</taxon>
        <taxon>Bacteroidia</taxon>
        <taxon>Bacteroidales</taxon>
        <taxon>Bacteroidaceae</taxon>
        <taxon>Bacteroides</taxon>
    </lineage>
</organism>
<evidence type="ECO:0000256" key="2">
    <source>
        <dbReference type="ARBA" id="ARBA00007248"/>
    </source>
</evidence>
<gene>
    <name evidence="8" type="ORF">F2Z29_22120</name>
</gene>
<evidence type="ECO:0000256" key="4">
    <source>
        <dbReference type="ARBA" id="ARBA00023136"/>
    </source>
</evidence>
<keyword evidence="5" id="KW-0564">Palmitate</keyword>
<keyword evidence="6" id="KW-0998">Cell outer membrane</keyword>
<keyword evidence="7" id="KW-0449">Lipoprotein</keyword>
<name>A0A642KIT5_BACFG</name>
<evidence type="ECO:0000256" key="6">
    <source>
        <dbReference type="ARBA" id="ARBA00023237"/>
    </source>
</evidence>
<evidence type="ECO:0000256" key="3">
    <source>
        <dbReference type="ARBA" id="ARBA00022729"/>
    </source>
</evidence>
<dbReference type="Pfam" id="PF08842">
    <property type="entry name" value="Mfa2"/>
    <property type="match status" value="1"/>
</dbReference>
<keyword evidence="3" id="KW-0732">Signal</keyword>
<dbReference type="Gene3D" id="2.60.40.2090">
    <property type="match status" value="1"/>
</dbReference>
<evidence type="ECO:0000256" key="7">
    <source>
        <dbReference type="ARBA" id="ARBA00023288"/>
    </source>
</evidence>
<dbReference type="EMBL" id="VWAW01000028">
    <property type="protein sequence ID" value="KAA5167933.1"/>
    <property type="molecule type" value="Genomic_DNA"/>
</dbReference>
<evidence type="ECO:0000313" key="8">
    <source>
        <dbReference type="EMBL" id="KAA5167933.1"/>
    </source>
</evidence>
<reference evidence="8 9" key="1">
    <citation type="journal article" date="2019" name="Nat. Med.">
        <title>A library of human gut bacterial isolates paired with longitudinal multiomics data enables mechanistic microbiome research.</title>
        <authorList>
            <person name="Poyet M."/>
            <person name="Groussin M."/>
            <person name="Gibbons S.M."/>
            <person name="Avila-Pacheco J."/>
            <person name="Jiang X."/>
            <person name="Kearney S.M."/>
            <person name="Perrotta A.R."/>
            <person name="Berdy B."/>
            <person name="Zhao S."/>
            <person name="Lieberman T.D."/>
            <person name="Swanson P.K."/>
            <person name="Smith M."/>
            <person name="Roesemann S."/>
            <person name="Alexander J.E."/>
            <person name="Rich S.A."/>
            <person name="Livny J."/>
            <person name="Vlamakis H."/>
            <person name="Clish C."/>
            <person name="Bullock K."/>
            <person name="Deik A."/>
            <person name="Scott J."/>
            <person name="Pierce K.A."/>
            <person name="Xavier R.J."/>
            <person name="Alm E.J."/>
        </authorList>
    </citation>
    <scope>NUCLEOTIDE SEQUENCE [LARGE SCALE GENOMIC DNA]</scope>
    <source>
        <strain evidence="8 9">BIOML-A7</strain>
    </source>
</reference>
<evidence type="ECO:0000313" key="9">
    <source>
        <dbReference type="Proteomes" id="UP000436803"/>
    </source>
</evidence>
<dbReference type="PROSITE" id="PS51257">
    <property type="entry name" value="PROKAR_LIPOPROTEIN"/>
    <property type="match status" value="1"/>
</dbReference>
<protein>
    <submittedName>
        <fullName evidence="8">FimB/Mfa2 family fimbrial subunit</fullName>
    </submittedName>
</protein>
<dbReference type="GO" id="GO:0009279">
    <property type="term" value="C:cell outer membrane"/>
    <property type="evidence" value="ECO:0007669"/>
    <property type="project" value="UniProtKB-SubCell"/>
</dbReference>
<dbReference type="Gene3D" id="2.60.40.2100">
    <property type="match status" value="1"/>
</dbReference>
<accession>A0A642KIT5</accession>
<comment type="similarity">
    <text evidence="2">Belongs to the bacteroidetes fimbrillin superfamily. FimB/Mfa2 family.</text>
</comment>
<sequence length="299" mass="32960">MTGNYRLWYIPGILYFMLTLLLLSGCIAENTDDCYKGTPLTVELPAGILPESMKDISLYVFDDKDKLLDVFSMSATEPVILNYPDIPMLHCVALCNTQDGTMSVSPPEKGGSCSGGFISLKPAEPTRVEQGIFTSPTDLLYGELKLENNTTPAKPERQVVSVSRMTASMNITLRGLQRLTGTEDWDYSLVVRETNSRMNFDGTYGGTPASYSPPVTPGKNKDFEVSMFRLFPTLNATGLTIEIYHNGTLLKSVHADGSGNPIIPVVGKTMNLLLNFEGSVNVEIELTEWGETVIWKEYN</sequence>
<comment type="subcellular location">
    <subcellularLocation>
        <location evidence="1">Cell outer membrane</location>
    </subcellularLocation>
</comment>